<dbReference type="EMBL" id="ASPP01005294">
    <property type="protein sequence ID" value="ETO30818.1"/>
    <property type="molecule type" value="Genomic_DNA"/>
</dbReference>
<keyword evidence="3" id="KW-1185">Reference proteome</keyword>
<evidence type="ECO:0000256" key="1">
    <source>
        <dbReference type="SAM" id="MobiDB-lite"/>
    </source>
</evidence>
<dbReference type="AlphaFoldDB" id="X6NY67"/>
<dbReference type="Proteomes" id="UP000023152">
    <property type="component" value="Unassembled WGS sequence"/>
</dbReference>
<name>X6NY67_RETFI</name>
<comment type="caution">
    <text evidence="2">The sequence shown here is derived from an EMBL/GenBank/DDBJ whole genome shotgun (WGS) entry which is preliminary data.</text>
</comment>
<proteinExistence type="predicted"/>
<evidence type="ECO:0000313" key="3">
    <source>
        <dbReference type="Proteomes" id="UP000023152"/>
    </source>
</evidence>
<sequence>MPNMWKDACRGGGYERAHERVLGCSRKQEKEQRRKDEESVQETVDLLGSFHVEEKKTKPLKLNDRQMAACANRLLQEQKGSDTYDEMLNMFKCLGFNAKNMKKVVDSQKNAMENTSGSEFDPNNTYAEMNDNITGPSRSRATDSHRQDKVNTVPFSDNILYNETNTNEIDMKPQKKMKKIGSLTAKEEMKLNENKMAQSPPPQSGSAPPPSISYKSADVDNCYVMDEERQRLAANTPLPDDDDL</sequence>
<feature type="region of interest" description="Disordered" evidence="1">
    <location>
        <begin position="167"/>
        <end position="218"/>
    </location>
</feature>
<gene>
    <name evidence="2" type="ORF">RFI_06302</name>
</gene>
<protein>
    <submittedName>
        <fullName evidence="2">Uncharacterized protein</fullName>
    </submittedName>
</protein>
<feature type="compositionally biased region" description="Pro residues" evidence="1">
    <location>
        <begin position="199"/>
        <end position="211"/>
    </location>
</feature>
<accession>X6NY67</accession>
<organism evidence="2 3">
    <name type="scientific">Reticulomyxa filosa</name>
    <dbReference type="NCBI Taxonomy" id="46433"/>
    <lineage>
        <taxon>Eukaryota</taxon>
        <taxon>Sar</taxon>
        <taxon>Rhizaria</taxon>
        <taxon>Retaria</taxon>
        <taxon>Foraminifera</taxon>
        <taxon>Monothalamids</taxon>
        <taxon>Reticulomyxidae</taxon>
        <taxon>Reticulomyxa</taxon>
    </lineage>
</organism>
<evidence type="ECO:0000313" key="2">
    <source>
        <dbReference type="EMBL" id="ETO30818.1"/>
    </source>
</evidence>
<reference evidence="2 3" key="1">
    <citation type="journal article" date="2013" name="Curr. Biol.">
        <title>The Genome of the Foraminiferan Reticulomyxa filosa.</title>
        <authorList>
            <person name="Glockner G."/>
            <person name="Hulsmann N."/>
            <person name="Schleicher M."/>
            <person name="Noegel A.A."/>
            <person name="Eichinger L."/>
            <person name="Gallinger C."/>
            <person name="Pawlowski J."/>
            <person name="Sierra R."/>
            <person name="Euteneuer U."/>
            <person name="Pillet L."/>
            <person name="Moustafa A."/>
            <person name="Platzer M."/>
            <person name="Groth M."/>
            <person name="Szafranski K."/>
            <person name="Schliwa M."/>
        </authorList>
    </citation>
    <scope>NUCLEOTIDE SEQUENCE [LARGE SCALE GENOMIC DNA]</scope>
</reference>